<dbReference type="PROSITE" id="PS51257">
    <property type="entry name" value="PROKAR_LIPOPROTEIN"/>
    <property type="match status" value="1"/>
</dbReference>
<feature type="region of interest" description="Disordered" evidence="6">
    <location>
        <begin position="151"/>
        <end position="170"/>
    </location>
</feature>
<keyword evidence="2 7" id="KW-0732">Signal</keyword>
<reference evidence="8 9" key="1">
    <citation type="journal article" date="2019" name="Syst. Appl. Microbiol.">
        <title>Characterization of Bifidobacterium species in feaces of the Egyptian fruit bat: Description of B. vespertilionis sp. nov. and B. rousetti sp. nov.</title>
        <authorList>
            <person name="Modesto M."/>
            <person name="Satti M."/>
            <person name="Watanabe K."/>
            <person name="Puglisi E."/>
            <person name="Morelli L."/>
            <person name="Huang C.-H."/>
            <person name="Liou J.-S."/>
            <person name="Miyashita M."/>
            <person name="Tamura T."/>
            <person name="Saito S."/>
            <person name="Mori K."/>
            <person name="Huang L."/>
            <person name="Sciavilla P."/>
            <person name="Sandri C."/>
            <person name="Spiezio C."/>
            <person name="Vitali F."/>
            <person name="Cavalieri D."/>
            <person name="Perpetuini G."/>
            <person name="Tofalo R."/>
            <person name="Bonetti A."/>
            <person name="Arita M."/>
            <person name="Mattarelli P."/>
        </authorList>
    </citation>
    <scope>NUCLEOTIDE SEQUENCE [LARGE SCALE GENOMIC DNA]</scope>
    <source>
        <strain evidence="8 9">RST17</strain>
    </source>
</reference>
<dbReference type="AlphaFoldDB" id="A0A5M9ZRP8"/>
<keyword evidence="3" id="KW-0472">Membrane</keyword>
<protein>
    <submittedName>
        <fullName evidence="8">Extracellular solute-binding protein</fullName>
    </submittedName>
</protein>
<evidence type="ECO:0000313" key="9">
    <source>
        <dbReference type="Proteomes" id="UP000410049"/>
    </source>
</evidence>
<dbReference type="Gene3D" id="3.40.190.10">
    <property type="entry name" value="Periplasmic binding protein-like II"/>
    <property type="match status" value="2"/>
</dbReference>
<gene>
    <name evidence="8" type="ORF">EMO91_00385</name>
</gene>
<evidence type="ECO:0000256" key="1">
    <source>
        <dbReference type="ARBA" id="ARBA00022475"/>
    </source>
</evidence>
<dbReference type="Pfam" id="PF01547">
    <property type="entry name" value="SBP_bac_1"/>
    <property type="match status" value="1"/>
</dbReference>
<proteinExistence type="predicted"/>
<evidence type="ECO:0000256" key="7">
    <source>
        <dbReference type="SAM" id="SignalP"/>
    </source>
</evidence>
<evidence type="ECO:0000256" key="3">
    <source>
        <dbReference type="ARBA" id="ARBA00023136"/>
    </source>
</evidence>
<feature type="signal peptide" evidence="7">
    <location>
        <begin position="1"/>
        <end position="24"/>
    </location>
</feature>
<dbReference type="Proteomes" id="UP000410049">
    <property type="component" value="Unassembled WGS sequence"/>
</dbReference>
<dbReference type="RefSeq" id="WP_150378433.1">
    <property type="nucleotide sequence ID" value="NZ_RZUH01000001.1"/>
</dbReference>
<dbReference type="PANTHER" id="PTHR43649">
    <property type="entry name" value="ARABINOSE-BINDING PROTEIN-RELATED"/>
    <property type="match status" value="1"/>
</dbReference>
<evidence type="ECO:0000256" key="5">
    <source>
        <dbReference type="ARBA" id="ARBA00023288"/>
    </source>
</evidence>
<feature type="chain" id="PRO_5024441829" evidence="7">
    <location>
        <begin position="25"/>
        <end position="586"/>
    </location>
</feature>
<name>A0A5M9ZRP8_9BIFI</name>
<dbReference type="InterPro" id="IPR050490">
    <property type="entry name" value="Bact_solute-bd_prot1"/>
</dbReference>
<accession>A0A5M9ZRP8</accession>
<evidence type="ECO:0000256" key="4">
    <source>
        <dbReference type="ARBA" id="ARBA00023139"/>
    </source>
</evidence>
<dbReference type="SUPFAM" id="SSF53850">
    <property type="entry name" value="Periplasmic binding protein-like II"/>
    <property type="match status" value="1"/>
</dbReference>
<sequence>MELKKKITSVLAVGLAAAMTFSLAACGSDTAGEEKDDGSLVTVDVFDSLANQQGEQKGWFAKIVQDKFNLKLNIIAPNVSGGDTVFDTRAASGSLGDLIITGTGNGRLQKLVKANLVTDMTPYYSSMTNVKKYQNAVDAITEQAGKDGVWGIPQGVSSSDPSSPSEGMEPTSAPYIRWEYYKELGYPEIKDLDAFLDVLKDMQDLARKETGQNDIYAFSLFKDWDGDVMNNASAVVNWLGYQGQGSVFISADGKDVQPATQEGGVYEQALEFLNKAEQMGLVDPESTTQDWDTMQNKVTNGKTLVSLFSWLGKPRMNSDENKAKGVGFMLAPLQSMKVYSTGFTPDGDGSTIIAIGSKSKYKERLAKFIDWLYSSEGVYAAASNSGGAACPKDLGCWTEGSDGKPQLTDFGKQAMNGDHANLKISDDLGGGTYDSGFSLLNFKAVQQNDIDSETGAAFNPQLWESEADTSALFKDWSEHMGGATSDIDYLEENNLLTVAPGASYTTPQEESTVSATRSSIKTEVVNASWNALVAKSDAEFAKVLKDVRQQVKDLGYDSVLKVDEQNAKDLAKARQEVVKQYQSDAK</sequence>
<keyword evidence="4" id="KW-0564">Palmitate</keyword>
<keyword evidence="5" id="KW-0449">Lipoprotein</keyword>
<evidence type="ECO:0000256" key="2">
    <source>
        <dbReference type="ARBA" id="ARBA00022729"/>
    </source>
</evidence>
<evidence type="ECO:0000313" key="8">
    <source>
        <dbReference type="EMBL" id="KAA8829512.1"/>
    </source>
</evidence>
<dbReference type="EMBL" id="RZUH01000001">
    <property type="protein sequence ID" value="KAA8829512.1"/>
    <property type="molecule type" value="Genomic_DNA"/>
</dbReference>
<keyword evidence="1" id="KW-1003">Cell membrane</keyword>
<dbReference type="PANTHER" id="PTHR43649:SF33">
    <property type="entry name" value="POLYGALACTURONAN_RHAMNOGALACTURONAN-BINDING PROTEIN YTCQ"/>
    <property type="match status" value="1"/>
</dbReference>
<organism evidence="8 9">
    <name type="scientific">Bifidobacterium myosotis</name>
    <dbReference type="NCBI Taxonomy" id="1630166"/>
    <lineage>
        <taxon>Bacteria</taxon>
        <taxon>Bacillati</taxon>
        <taxon>Actinomycetota</taxon>
        <taxon>Actinomycetes</taxon>
        <taxon>Bifidobacteriales</taxon>
        <taxon>Bifidobacteriaceae</taxon>
        <taxon>Bifidobacterium</taxon>
    </lineage>
</organism>
<evidence type="ECO:0000256" key="6">
    <source>
        <dbReference type="SAM" id="MobiDB-lite"/>
    </source>
</evidence>
<comment type="caution">
    <text evidence="8">The sequence shown here is derived from an EMBL/GenBank/DDBJ whole genome shotgun (WGS) entry which is preliminary data.</text>
</comment>
<dbReference type="InterPro" id="IPR006059">
    <property type="entry name" value="SBP"/>
</dbReference>